<evidence type="ECO:0000313" key="2">
    <source>
        <dbReference type="EMBL" id="MDT7042847.1"/>
    </source>
</evidence>
<accession>A0ABU3K907</accession>
<protein>
    <submittedName>
        <fullName evidence="2">TolC family protein</fullName>
    </submittedName>
</protein>
<comment type="similarity">
    <text evidence="1">Belongs to the outer membrane factor (OMF) (TC 1.B.17) family.</text>
</comment>
<dbReference type="PANTHER" id="PTHR30203">
    <property type="entry name" value="OUTER MEMBRANE CATION EFFLUX PROTEIN"/>
    <property type="match status" value="1"/>
</dbReference>
<gene>
    <name evidence="2" type="ORF">PPG34_10825</name>
</gene>
<dbReference type="SUPFAM" id="SSF56954">
    <property type="entry name" value="Outer membrane efflux proteins (OEP)"/>
    <property type="match status" value="1"/>
</dbReference>
<comment type="caution">
    <text evidence="2">The sequence shown here is derived from an EMBL/GenBank/DDBJ whole genome shotgun (WGS) entry which is preliminary data.</text>
</comment>
<organism evidence="2 3">
    <name type="scientific">Candidatus Nitronereus thalassa</name>
    <dbReference type="NCBI Taxonomy" id="3020898"/>
    <lineage>
        <taxon>Bacteria</taxon>
        <taxon>Pseudomonadati</taxon>
        <taxon>Nitrospirota</taxon>
        <taxon>Nitrospiria</taxon>
        <taxon>Nitrospirales</taxon>
        <taxon>Nitrospiraceae</taxon>
        <taxon>Candidatus Nitronereus</taxon>
    </lineage>
</organism>
<evidence type="ECO:0000313" key="3">
    <source>
        <dbReference type="Proteomes" id="UP001250932"/>
    </source>
</evidence>
<sequence>MNRRLHNDLLSCITSIVFSGMCLLLVSRTPVWAQEPTSQSYTLQSVIDLALTHHPTIEFGKGVIEEKQGDQISASAYPNPSLGIQSGHGQVLDPTGPSLTERYVSLSQPLEWPGTRVARQEAASASVTSAEAGLEVTQLNIKARVKRTFYELLLAETLADLASRLADTVTDFERAVKRRVESGEAPPFEHVKVNVELLQAQKLVSQTKGKVRANQATLNQLTAGNLGEDFSIEGDFESVDAHLNEQKLIEDAFQHHPEVRQYQQLIERASARHHEEQQARVPNVTINGAYQRDAGREGFVGGLSIPLPLWNQRQGDIAKALGIRRQAEANLQEARITLRRGIIEHLQNARTSSAQIQTFEKGLLKQAKEAVRIARTSFKFGEASLMDVLDAQRVLWQTFQGYAQARFELSVALTELERLVGKAL</sequence>
<dbReference type="Proteomes" id="UP001250932">
    <property type="component" value="Unassembled WGS sequence"/>
</dbReference>
<dbReference type="Pfam" id="PF02321">
    <property type="entry name" value="OEP"/>
    <property type="match status" value="2"/>
</dbReference>
<proteinExistence type="inferred from homology"/>
<dbReference type="Gene3D" id="1.20.1600.10">
    <property type="entry name" value="Outer membrane efflux proteins (OEP)"/>
    <property type="match status" value="1"/>
</dbReference>
<dbReference type="PANTHER" id="PTHR30203:SF24">
    <property type="entry name" value="BLR4935 PROTEIN"/>
    <property type="match status" value="1"/>
</dbReference>
<dbReference type="EMBL" id="JAQOUE010000001">
    <property type="protein sequence ID" value="MDT7042847.1"/>
    <property type="molecule type" value="Genomic_DNA"/>
</dbReference>
<dbReference type="InterPro" id="IPR003423">
    <property type="entry name" value="OMP_efflux"/>
</dbReference>
<name>A0ABU3K907_9BACT</name>
<dbReference type="InterPro" id="IPR010131">
    <property type="entry name" value="MdtP/NodT-like"/>
</dbReference>
<dbReference type="RefSeq" id="WP_313833306.1">
    <property type="nucleotide sequence ID" value="NZ_JAQOUE010000001.1"/>
</dbReference>
<keyword evidence="3" id="KW-1185">Reference proteome</keyword>
<evidence type="ECO:0000256" key="1">
    <source>
        <dbReference type="ARBA" id="ARBA00007613"/>
    </source>
</evidence>
<reference evidence="2 3" key="1">
    <citation type="journal article" date="2023" name="ISME J.">
        <title>Cultivation and genomic characterization of novel and ubiquitous marine nitrite-oxidizing bacteria from the Nitrospirales.</title>
        <authorList>
            <person name="Mueller A.J."/>
            <person name="Daebeler A."/>
            <person name="Herbold C.W."/>
            <person name="Kirkegaard R.H."/>
            <person name="Daims H."/>
        </authorList>
    </citation>
    <scope>NUCLEOTIDE SEQUENCE [LARGE SCALE GENOMIC DNA]</scope>
    <source>
        <strain evidence="2 3">EB</strain>
    </source>
</reference>